<dbReference type="PATRIC" id="fig|1305737.6.peg.3371"/>
<feature type="compositionally biased region" description="Polar residues" evidence="1">
    <location>
        <begin position="52"/>
        <end position="61"/>
    </location>
</feature>
<protein>
    <recommendedName>
        <fullName evidence="4">Lipoprotein</fullName>
    </recommendedName>
</protein>
<evidence type="ECO:0008006" key="4">
    <source>
        <dbReference type="Google" id="ProtNLM"/>
    </source>
</evidence>
<sequence>MKTPSYLHLILGIALTGLLACEANENSTHESLKASSEQASSESKAKENSPSTNSGPVSKSNLLDWLPMNHAGFTRDQDPSADYGDLSRVQVRYVHDENPQKQFTLEVLDGKGPLVVALNGLINANLGEEYDEPLLDGYAKVYVNNGIKAFERHTPADGKAFLNYAVDQRFYFDFQGEQVSPEVFWEFQKILDPSSLSL</sequence>
<reference evidence="2 3" key="1">
    <citation type="submission" date="2015-09" db="EMBL/GenBank/DDBJ databases">
        <title>Identification and resolution of microdiversity through metagenomic sequencing of parallel consortia.</title>
        <authorList>
            <person name="Nelson W.C."/>
            <person name="Romine M.F."/>
            <person name="Lindemann S.R."/>
        </authorList>
    </citation>
    <scope>NUCLEOTIDE SEQUENCE [LARGE SCALE GENOMIC DNA]</scope>
    <source>
        <strain evidence="2">HL-49</strain>
    </source>
</reference>
<name>A0A0P8A6K2_9BACT</name>
<dbReference type="PROSITE" id="PS51257">
    <property type="entry name" value="PROKAR_LIPOPROTEIN"/>
    <property type="match status" value="1"/>
</dbReference>
<dbReference type="AlphaFoldDB" id="A0A0P8A6K2"/>
<comment type="caution">
    <text evidence="2">The sequence shown here is derived from an EMBL/GenBank/DDBJ whole genome shotgun (WGS) entry which is preliminary data.</text>
</comment>
<proteinExistence type="predicted"/>
<dbReference type="EMBL" id="LJXT01000093">
    <property type="protein sequence ID" value="KPQ13343.1"/>
    <property type="molecule type" value="Genomic_DNA"/>
</dbReference>
<evidence type="ECO:0000256" key="1">
    <source>
        <dbReference type="SAM" id="MobiDB-lite"/>
    </source>
</evidence>
<feature type="compositionally biased region" description="Low complexity" evidence="1">
    <location>
        <begin position="33"/>
        <end position="42"/>
    </location>
</feature>
<gene>
    <name evidence="2" type="ORF">HLUCCX10_13270</name>
</gene>
<evidence type="ECO:0000313" key="3">
    <source>
        <dbReference type="Proteomes" id="UP000050421"/>
    </source>
</evidence>
<dbReference type="OrthoDB" id="1177971at2"/>
<accession>A0A0P8A6K2</accession>
<dbReference type="Proteomes" id="UP000050421">
    <property type="component" value="Unassembled WGS sequence"/>
</dbReference>
<evidence type="ECO:0000313" key="2">
    <source>
        <dbReference type="EMBL" id="KPQ13343.1"/>
    </source>
</evidence>
<dbReference type="STRING" id="1305737.GCA_000526355_01201"/>
<organism evidence="2 3">
    <name type="scientific">Algoriphagus marincola HL-49</name>
    <dbReference type="NCBI Taxonomy" id="1305737"/>
    <lineage>
        <taxon>Bacteria</taxon>
        <taxon>Pseudomonadati</taxon>
        <taxon>Bacteroidota</taxon>
        <taxon>Cytophagia</taxon>
        <taxon>Cytophagales</taxon>
        <taxon>Cyclobacteriaceae</taxon>
        <taxon>Algoriphagus</taxon>
    </lineage>
</organism>
<feature type="region of interest" description="Disordered" evidence="1">
    <location>
        <begin position="29"/>
        <end position="62"/>
    </location>
</feature>